<evidence type="ECO:0000313" key="4">
    <source>
        <dbReference type="Proteomes" id="UP000593758"/>
    </source>
</evidence>
<feature type="transmembrane region" description="Helical" evidence="2">
    <location>
        <begin position="103"/>
        <end position="126"/>
    </location>
</feature>
<feature type="transmembrane region" description="Helical" evidence="2">
    <location>
        <begin position="30"/>
        <end position="52"/>
    </location>
</feature>
<keyword evidence="2" id="KW-0812">Transmembrane</keyword>
<feature type="compositionally biased region" description="Low complexity" evidence="1">
    <location>
        <begin position="1"/>
        <end position="13"/>
    </location>
</feature>
<feature type="region of interest" description="Disordered" evidence="1">
    <location>
        <begin position="1"/>
        <end position="20"/>
    </location>
</feature>
<evidence type="ECO:0000256" key="2">
    <source>
        <dbReference type="SAM" id="Phobius"/>
    </source>
</evidence>
<evidence type="ECO:0000313" key="3">
    <source>
        <dbReference type="EMBL" id="QOR72378.1"/>
    </source>
</evidence>
<accession>A0A7M1SXT8</accession>
<proteinExistence type="predicted"/>
<gene>
    <name evidence="3" type="ORF">IM660_09220</name>
</gene>
<dbReference type="EMBL" id="CP063169">
    <property type="protein sequence ID" value="QOR72378.1"/>
    <property type="molecule type" value="Genomic_DNA"/>
</dbReference>
<sequence length="127" mass="13329">MTNERSTSGSGNRPGPPRRRDRLGIIRARWLVTTLAIVSAAAGVSATAFTIADPAGFRAFITEVTDLRIAAFVFGAVALGGSMDQPTSGPGLQPPTGWRRGTFLLSVVGLVPGLVLLMIGLIGWLIR</sequence>
<name>A0A7M1SXT8_9MICO</name>
<dbReference type="KEGG" id="halt:IM660_09220"/>
<evidence type="ECO:0000256" key="1">
    <source>
        <dbReference type="SAM" id="MobiDB-lite"/>
    </source>
</evidence>
<keyword evidence="2" id="KW-1133">Transmembrane helix</keyword>
<reference evidence="3 4" key="1">
    <citation type="submission" date="2020-10" db="EMBL/GenBank/DDBJ databases">
        <title>Haloactinobacterium sp. RN3S43, a bacterium isolated from saline soil.</title>
        <authorList>
            <person name="Sun J.-Q."/>
        </authorList>
    </citation>
    <scope>NUCLEOTIDE SEQUENCE [LARGE SCALE GENOMIC DNA]</scope>
    <source>
        <strain evidence="3 4">RN3S43</strain>
    </source>
</reference>
<organism evidence="3 4">
    <name type="scientific">Ruania alkalisoli</name>
    <dbReference type="NCBI Taxonomy" id="2779775"/>
    <lineage>
        <taxon>Bacteria</taxon>
        <taxon>Bacillati</taxon>
        <taxon>Actinomycetota</taxon>
        <taxon>Actinomycetes</taxon>
        <taxon>Micrococcales</taxon>
        <taxon>Ruaniaceae</taxon>
        <taxon>Ruania</taxon>
    </lineage>
</organism>
<keyword evidence="4" id="KW-1185">Reference proteome</keyword>
<keyword evidence="2" id="KW-0472">Membrane</keyword>
<protein>
    <submittedName>
        <fullName evidence="3">Uncharacterized protein</fullName>
    </submittedName>
</protein>
<dbReference type="AlphaFoldDB" id="A0A7M1SXT8"/>
<dbReference type="RefSeq" id="WP_193499016.1">
    <property type="nucleotide sequence ID" value="NZ_CP063169.1"/>
</dbReference>
<dbReference type="Proteomes" id="UP000593758">
    <property type="component" value="Chromosome"/>
</dbReference>